<feature type="transmembrane region" description="Helical" evidence="5">
    <location>
        <begin position="322"/>
        <end position="352"/>
    </location>
</feature>
<dbReference type="PANTHER" id="PTHR37422:SF13">
    <property type="entry name" value="LIPOPOLYSACCHARIDE BIOSYNTHESIS PROTEIN PA4999-RELATED"/>
    <property type="match status" value="1"/>
</dbReference>
<feature type="transmembrane region" description="Helical" evidence="5">
    <location>
        <begin position="213"/>
        <end position="232"/>
    </location>
</feature>
<dbReference type="Proteomes" id="UP000432715">
    <property type="component" value="Unassembled WGS sequence"/>
</dbReference>
<proteinExistence type="predicted"/>
<feature type="transmembrane region" description="Helical" evidence="5">
    <location>
        <begin position="189"/>
        <end position="207"/>
    </location>
</feature>
<dbReference type="Pfam" id="PF04932">
    <property type="entry name" value="Wzy_C"/>
    <property type="match status" value="1"/>
</dbReference>
<evidence type="ECO:0000256" key="2">
    <source>
        <dbReference type="ARBA" id="ARBA00022692"/>
    </source>
</evidence>
<protein>
    <recommendedName>
        <fullName evidence="6">O-antigen ligase-related domain-containing protein</fullName>
    </recommendedName>
</protein>
<feature type="transmembrane region" description="Helical" evidence="5">
    <location>
        <begin position="453"/>
        <end position="470"/>
    </location>
</feature>
<comment type="caution">
    <text evidence="7">The sequence shown here is derived from an EMBL/GenBank/DDBJ whole genome shotgun (WGS) entry which is preliminary data.</text>
</comment>
<dbReference type="PANTHER" id="PTHR37422">
    <property type="entry name" value="TEICHURONIC ACID BIOSYNTHESIS PROTEIN TUAE"/>
    <property type="match status" value="1"/>
</dbReference>
<evidence type="ECO:0000259" key="6">
    <source>
        <dbReference type="Pfam" id="PF04932"/>
    </source>
</evidence>
<feature type="transmembrane region" description="Helical" evidence="5">
    <location>
        <begin position="113"/>
        <end position="139"/>
    </location>
</feature>
<gene>
    <name evidence="7" type="ORF">F8154_09520</name>
</gene>
<evidence type="ECO:0000256" key="3">
    <source>
        <dbReference type="ARBA" id="ARBA00022989"/>
    </source>
</evidence>
<dbReference type="AlphaFoldDB" id="A0A6I0F7I0"/>
<feature type="domain" description="O-antigen ligase-related" evidence="6">
    <location>
        <begin position="325"/>
        <end position="458"/>
    </location>
</feature>
<feature type="transmembrane region" description="Helical" evidence="5">
    <location>
        <begin position="59"/>
        <end position="76"/>
    </location>
</feature>
<name>A0A6I0F7I0_9FIRM</name>
<dbReference type="GO" id="GO:0016020">
    <property type="term" value="C:membrane"/>
    <property type="evidence" value="ECO:0007669"/>
    <property type="project" value="UniProtKB-SubCell"/>
</dbReference>
<feature type="transmembrane region" description="Helical" evidence="5">
    <location>
        <begin position="482"/>
        <end position="503"/>
    </location>
</feature>
<dbReference type="InterPro" id="IPR007016">
    <property type="entry name" value="O-antigen_ligase-rel_domated"/>
</dbReference>
<evidence type="ECO:0000313" key="8">
    <source>
        <dbReference type="Proteomes" id="UP000432715"/>
    </source>
</evidence>
<evidence type="ECO:0000256" key="5">
    <source>
        <dbReference type="SAM" id="Phobius"/>
    </source>
</evidence>
<keyword evidence="8" id="KW-1185">Reference proteome</keyword>
<feature type="transmembrane region" description="Helical" evidence="5">
    <location>
        <begin position="293"/>
        <end position="310"/>
    </location>
</feature>
<evidence type="ECO:0000256" key="4">
    <source>
        <dbReference type="ARBA" id="ARBA00023136"/>
    </source>
</evidence>
<feature type="transmembrane region" description="Helical" evidence="5">
    <location>
        <begin position="509"/>
        <end position="527"/>
    </location>
</feature>
<feature type="transmembrane region" description="Helical" evidence="5">
    <location>
        <begin position="358"/>
        <end position="377"/>
    </location>
</feature>
<evidence type="ECO:0000313" key="7">
    <source>
        <dbReference type="EMBL" id="KAB3534166.1"/>
    </source>
</evidence>
<keyword evidence="3 5" id="KW-1133">Transmembrane helix</keyword>
<dbReference type="EMBL" id="WBZC01000031">
    <property type="protein sequence ID" value="KAB3534166.1"/>
    <property type="molecule type" value="Genomic_DNA"/>
</dbReference>
<keyword evidence="2 5" id="KW-0812">Transmembrane</keyword>
<dbReference type="OrthoDB" id="9806320at2"/>
<sequence length="533" mass="59989">MENSIIIKSFAIIYGIFTDSIAFKSMMRLRDFIGVAIKNSVFYWLLIKDYKFYEAWRGSLLGTGFYKSITFLWLYIKRVTNTIKKSAPYSWSYRIFCIPYEVISKSLLRSYSILALSVLLTVLSTNQVLQLLGLAYIIYSSLFQIERGIYTIAFIIPFTSSTNLILLALGLFVSFVFNNIKVKSLKIEPFFLLFFAFLLISVATSPFKVNSLMTLILYGSGIIFGYIIIYTLNNRQKLLSFLKANVWAAVLQSFYAILQYRFGITMGGTWVDLEEFGEITTRAMGTLGNPNVLAKYLVITIMMGIIIMLTEEKLVNKIGYGLLNLVIATGLILSLSRGGWLAFIFAVIVMAILIDKRLIFLMAVLGVGVLFISPDLIMRRLGSITNLQDTSNAYRISIWIGTLDLIKSNWLKGTGLGLPAFSNMYQYFVYGSALAVHSHNLVLQIAAELGIPGFISFMVMLLALIKWAILSAVKMLNSKSRFIVFGLLAAIAGHMLHGFVDYVWYDPRILFSFWMLLGATICSVVLGQEARHG</sequence>
<accession>A0A6I0F7I0</accession>
<feature type="transmembrane region" description="Helical" evidence="5">
    <location>
        <begin position="151"/>
        <end position="177"/>
    </location>
</feature>
<reference evidence="7 8" key="1">
    <citation type="submission" date="2019-10" db="EMBL/GenBank/DDBJ databases">
        <title>Alkaliphilus serpentinus sp. nov. and Alkaliphilus pronyensis sp. nov., two novel anaerobic alkaliphilic species isolated from the serpentinized-hosted hydrothermal field of the Prony Bay (New Caledonia).</title>
        <authorList>
            <person name="Postec A."/>
        </authorList>
    </citation>
    <scope>NUCLEOTIDE SEQUENCE [LARGE SCALE GENOMIC DNA]</scope>
    <source>
        <strain evidence="7 8">LacV</strain>
    </source>
</reference>
<dbReference type="RefSeq" id="WP_151861387.1">
    <property type="nucleotide sequence ID" value="NZ_WBZC01000031.1"/>
</dbReference>
<organism evidence="7 8">
    <name type="scientific">Alkaliphilus pronyensis</name>
    <dbReference type="NCBI Taxonomy" id="1482732"/>
    <lineage>
        <taxon>Bacteria</taxon>
        <taxon>Bacillati</taxon>
        <taxon>Bacillota</taxon>
        <taxon>Clostridia</taxon>
        <taxon>Peptostreptococcales</taxon>
        <taxon>Natronincolaceae</taxon>
        <taxon>Alkaliphilus</taxon>
    </lineage>
</organism>
<dbReference type="InterPro" id="IPR051533">
    <property type="entry name" value="WaaL-like"/>
</dbReference>
<evidence type="ECO:0000256" key="1">
    <source>
        <dbReference type="ARBA" id="ARBA00004141"/>
    </source>
</evidence>
<keyword evidence="4 5" id="KW-0472">Membrane</keyword>
<comment type="subcellular location">
    <subcellularLocation>
        <location evidence="1">Membrane</location>
        <topology evidence="1">Multi-pass membrane protein</topology>
    </subcellularLocation>
</comment>
<feature type="transmembrane region" description="Helical" evidence="5">
    <location>
        <begin position="6"/>
        <end position="22"/>
    </location>
</feature>